<dbReference type="Gene3D" id="1.20.1280.50">
    <property type="match status" value="1"/>
</dbReference>
<evidence type="ECO:0000313" key="3">
    <source>
        <dbReference type="EMBL" id="KAK1617886.1"/>
    </source>
</evidence>
<protein>
    <recommendedName>
        <fullName evidence="2">F-box domain-containing protein</fullName>
    </recommendedName>
</protein>
<evidence type="ECO:0000259" key="2">
    <source>
        <dbReference type="PROSITE" id="PS50181"/>
    </source>
</evidence>
<dbReference type="AlphaFoldDB" id="A0AAD8VU45"/>
<feature type="region of interest" description="Disordered" evidence="1">
    <location>
        <begin position="419"/>
        <end position="450"/>
    </location>
</feature>
<dbReference type="EMBL" id="JAUUTY010000006">
    <property type="protein sequence ID" value="KAK1617886.1"/>
    <property type="molecule type" value="Genomic_DNA"/>
</dbReference>
<dbReference type="PROSITE" id="PS50181">
    <property type="entry name" value="FBOX"/>
    <property type="match status" value="1"/>
</dbReference>
<dbReference type="PANTHER" id="PTHR34591">
    <property type="entry name" value="OS03G0653100 PROTEIN-RELATED"/>
    <property type="match status" value="1"/>
</dbReference>
<name>A0AAD8VU45_LOLMU</name>
<proteinExistence type="predicted"/>
<dbReference type="Pfam" id="PF12937">
    <property type="entry name" value="F-box-like"/>
    <property type="match status" value="1"/>
</dbReference>
<dbReference type="InterPro" id="IPR001810">
    <property type="entry name" value="F-box_dom"/>
</dbReference>
<comment type="caution">
    <text evidence="3">The sequence shown here is derived from an EMBL/GenBank/DDBJ whole genome shotgun (WGS) entry which is preliminary data.</text>
</comment>
<organism evidence="3 4">
    <name type="scientific">Lolium multiflorum</name>
    <name type="common">Italian ryegrass</name>
    <name type="synonym">Lolium perenne subsp. multiflorum</name>
    <dbReference type="NCBI Taxonomy" id="4521"/>
    <lineage>
        <taxon>Eukaryota</taxon>
        <taxon>Viridiplantae</taxon>
        <taxon>Streptophyta</taxon>
        <taxon>Embryophyta</taxon>
        <taxon>Tracheophyta</taxon>
        <taxon>Spermatophyta</taxon>
        <taxon>Magnoliopsida</taxon>
        <taxon>Liliopsida</taxon>
        <taxon>Poales</taxon>
        <taxon>Poaceae</taxon>
        <taxon>BOP clade</taxon>
        <taxon>Pooideae</taxon>
        <taxon>Poodae</taxon>
        <taxon>Poeae</taxon>
        <taxon>Poeae Chloroplast Group 2 (Poeae type)</taxon>
        <taxon>Loliodinae</taxon>
        <taxon>Loliinae</taxon>
        <taxon>Lolium</taxon>
    </lineage>
</organism>
<accession>A0AAD8VU45</accession>
<keyword evidence="4" id="KW-1185">Reference proteome</keyword>
<evidence type="ECO:0000313" key="4">
    <source>
        <dbReference type="Proteomes" id="UP001231189"/>
    </source>
</evidence>
<evidence type="ECO:0000256" key="1">
    <source>
        <dbReference type="SAM" id="MobiDB-lite"/>
    </source>
</evidence>
<dbReference type="PANTHER" id="PTHR34591:SF22">
    <property type="entry name" value="F-BOX DOMAIN-CONTAINING PROTEIN"/>
    <property type="match status" value="1"/>
</dbReference>
<dbReference type="SMART" id="SM00256">
    <property type="entry name" value="FBOX"/>
    <property type="match status" value="1"/>
</dbReference>
<feature type="compositionally biased region" description="Polar residues" evidence="1">
    <location>
        <begin position="428"/>
        <end position="439"/>
    </location>
</feature>
<reference evidence="3" key="1">
    <citation type="submission" date="2023-07" db="EMBL/GenBank/DDBJ databases">
        <title>A chromosome-level genome assembly of Lolium multiflorum.</title>
        <authorList>
            <person name="Chen Y."/>
            <person name="Copetti D."/>
            <person name="Kolliker R."/>
            <person name="Studer B."/>
        </authorList>
    </citation>
    <scope>NUCLEOTIDE SEQUENCE</scope>
    <source>
        <strain evidence="3">02402/16</strain>
        <tissue evidence="3">Leaf</tissue>
    </source>
</reference>
<dbReference type="SUPFAM" id="SSF81383">
    <property type="entry name" value="F-box domain"/>
    <property type="match status" value="1"/>
</dbReference>
<gene>
    <name evidence="3" type="ORF">QYE76_023403</name>
</gene>
<dbReference type="Proteomes" id="UP001231189">
    <property type="component" value="Unassembled WGS sequence"/>
</dbReference>
<dbReference type="CDD" id="cd22157">
    <property type="entry name" value="F-box_AtFBW1-like"/>
    <property type="match status" value="1"/>
</dbReference>
<feature type="domain" description="F-box" evidence="2">
    <location>
        <begin position="2"/>
        <end position="47"/>
    </location>
</feature>
<dbReference type="InterPro" id="IPR036047">
    <property type="entry name" value="F-box-like_dom_sf"/>
</dbReference>
<sequence length="450" mass="51582">MAAELAVLPDDVLVEVLHRLPLHSLAACRWVCKAWRDIIHSRLRSRLLSPSVRGIFINYVVYSMSEFFSRPSAGPAICGGLDFLPCEGVEVRDHCNGLLLCTDWEDESWYVVNPATQGWARLPQRPPPHMQGLDQTAFVAFDQIMSPHYEVYLIPCVPYGKLGDNMLPEAEWPPASHVMHVFSSMTERWDKKTFLRQGEAAGVVADMASSRSWYKNNHAVYWRGALYIHCQCDFVMRMCLSSYKYQLWHLDESSCGQIKWVLKHDTNLASFDKKIHLDGDDDYAQQMEKQWVLQDVNYCRGGSDFGYGPHRCENWVAPTEEKFEWNSDDDNILDIEHAAEGRWSGYIGYLGFHPYREVVFLTLALDGAVAYDWNSSKFQYLGRILPKDYEEIAMQCAGIDTCFPYTPCWMHEFPRKSSESQLEADEQLSGNSLESQESGVLSHKSSDFAF</sequence>